<feature type="compositionally biased region" description="Basic and acidic residues" evidence="3">
    <location>
        <begin position="106"/>
        <end position="115"/>
    </location>
</feature>
<dbReference type="Proteomes" id="UP001165060">
    <property type="component" value="Unassembled WGS sequence"/>
</dbReference>
<dbReference type="PROSITE" id="PS00018">
    <property type="entry name" value="EF_HAND_1"/>
    <property type="match status" value="1"/>
</dbReference>
<dbReference type="InterPro" id="IPR018247">
    <property type="entry name" value="EF_Hand_1_Ca_BS"/>
</dbReference>
<keyword evidence="1" id="KW-0677">Repeat</keyword>
<feature type="compositionally biased region" description="Low complexity" evidence="3">
    <location>
        <begin position="44"/>
        <end position="57"/>
    </location>
</feature>
<proteinExistence type="predicted"/>
<accession>A0ABQ6MQR4</accession>
<dbReference type="InterPro" id="IPR002048">
    <property type="entry name" value="EF_hand_dom"/>
</dbReference>
<keyword evidence="6" id="KW-1185">Reference proteome</keyword>
<feature type="compositionally biased region" description="Basic and acidic residues" evidence="3">
    <location>
        <begin position="130"/>
        <end position="175"/>
    </location>
</feature>
<dbReference type="SUPFAM" id="SSF47473">
    <property type="entry name" value="EF-hand"/>
    <property type="match status" value="1"/>
</dbReference>
<dbReference type="InterPro" id="IPR011992">
    <property type="entry name" value="EF-hand-dom_pair"/>
</dbReference>
<dbReference type="InterPro" id="IPR050230">
    <property type="entry name" value="CALM/Myosin/TropC-like"/>
</dbReference>
<organism evidence="5 6">
    <name type="scientific">Tetraparma gracilis</name>
    <dbReference type="NCBI Taxonomy" id="2962635"/>
    <lineage>
        <taxon>Eukaryota</taxon>
        <taxon>Sar</taxon>
        <taxon>Stramenopiles</taxon>
        <taxon>Ochrophyta</taxon>
        <taxon>Bolidophyceae</taxon>
        <taxon>Parmales</taxon>
        <taxon>Triparmaceae</taxon>
        <taxon>Tetraparma</taxon>
    </lineage>
</organism>
<dbReference type="PROSITE" id="PS50222">
    <property type="entry name" value="EF_HAND_2"/>
    <property type="match status" value="2"/>
</dbReference>
<dbReference type="PANTHER" id="PTHR23048:SF45">
    <property type="entry name" value="CALMODULIN LIKE 4"/>
    <property type="match status" value="1"/>
</dbReference>
<evidence type="ECO:0000259" key="4">
    <source>
        <dbReference type="PROSITE" id="PS50222"/>
    </source>
</evidence>
<feature type="compositionally biased region" description="Acidic residues" evidence="3">
    <location>
        <begin position="591"/>
        <end position="612"/>
    </location>
</feature>
<protein>
    <recommendedName>
        <fullName evidence="4">EF-hand domain-containing protein</fullName>
    </recommendedName>
</protein>
<evidence type="ECO:0000256" key="1">
    <source>
        <dbReference type="ARBA" id="ARBA00022737"/>
    </source>
</evidence>
<gene>
    <name evidence="5" type="ORF">TeGR_g12703</name>
</gene>
<feature type="region of interest" description="Disordered" evidence="3">
    <location>
        <begin position="31"/>
        <end position="182"/>
    </location>
</feature>
<feature type="region of interest" description="Disordered" evidence="3">
    <location>
        <begin position="1"/>
        <end position="20"/>
    </location>
</feature>
<sequence length="805" mass="90519">MSSARDRAMNSTKAAGIDAIMNNITDLQVENAKEDKRIAGGGAPQPARGASGSSAQAKIEQQRSNFGQKRGGGQELEKKQSQLLAQSGSLPAIKGAAGSPASAKFVGRDTDKESYRTSGRRRRSSLGSSKDLDKLRDQGVEVKVEDLPALDIPKREGGDSRRTGGAKTEESAADRKSRRMRKTMEPGSVAFDVGFSVEDLKEKNVKREERRTLAKEKKESMMEAQRAAVLESIDKKDNKIKEGKKKRAMVPLQKKLLMLVTLGRLVQGWMPTAQVALDKWRAAKVKHDAARVIQAKCRKFLRQIRLIQTVMTRQRLASVEWRCRLWIRCVRRRLRARQLRAFFADFAVQQVAYIIYTFRYRVVRVQRMIKSFLACKRARKLVLEKMWGRLERRVPEDDSAFKHRKNSVIPALGDKLQQASTRFDAIEKMLKAKNLNFTPYENKADDGGATFTEATAKGVEIANMKFLVRVHLEEQRMLYIEYAGKKLSAASNAPVVTEDHAKALLRGELLHVESNSSRLWPVFSLYKGGKQRFMELVEEAIKDKEVVQERIEAQKRYEWELLMSNRYELEDDDEEEEGGGGGGAEGGGGEGGDDGSEDSEEAMTPEEEEAENQELAAKFETTAHEVQEFREMFQLVDLDHGGSIDGEELGKLLSLLGMEKSEEEIQEMVDKIDTTGEGEVFFPDFVRALKSDRPAPKYNENMVLEAFKFFSDKIVEGTYTGATIKPSSRHAANKKKTKKEEGIIMKKQLAFGLSNYSAPRGGDEVGHKKAWTEEQTENALHDAGLTRPDIDYLSFVHIMFQLASN</sequence>
<evidence type="ECO:0000313" key="5">
    <source>
        <dbReference type="EMBL" id="GMI30247.1"/>
    </source>
</evidence>
<keyword evidence="2" id="KW-0106">Calcium</keyword>
<evidence type="ECO:0000256" key="2">
    <source>
        <dbReference type="ARBA" id="ARBA00022837"/>
    </source>
</evidence>
<feature type="domain" description="EF-hand" evidence="4">
    <location>
        <begin position="624"/>
        <end position="659"/>
    </location>
</feature>
<dbReference type="PANTHER" id="PTHR23048">
    <property type="entry name" value="MYOSIN LIGHT CHAIN 1, 3"/>
    <property type="match status" value="1"/>
</dbReference>
<dbReference type="CDD" id="cd00051">
    <property type="entry name" value="EFh"/>
    <property type="match status" value="1"/>
</dbReference>
<dbReference type="SMART" id="SM00054">
    <property type="entry name" value="EFh"/>
    <property type="match status" value="2"/>
</dbReference>
<reference evidence="5 6" key="1">
    <citation type="journal article" date="2023" name="Commun. Biol.">
        <title>Genome analysis of Parmales, the sister group of diatoms, reveals the evolutionary specialization of diatoms from phago-mixotrophs to photoautotrophs.</title>
        <authorList>
            <person name="Ban H."/>
            <person name="Sato S."/>
            <person name="Yoshikawa S."/>
            <person name="Yamada K."/>
            <person name="Nakamura Y."/>
            <person name="Ichinomiya M."/>
            <person name="Sato N."/>
            <person name="Blanc-Mathieu R."/>
            <person name="Endo H."/>
            <person name="Kuwata A."/>
            <person name="Ogata H."/>
        </authorList>
    </citation>
    <scope>NUCLEOTIDE SEQUENCE [LARGE SCALE GENOMIC DNA]</scope>
</reference>
<evidence type="ECO:0000256" key="3">
    <source>
        <dbReference type="SAM" id="MobiDB-lite"/>
    </source>
</evidence>
<dbReference type="EMBL" id="BRYB01001643">
    <property type="protein sequence ID" value="GMI30247.1"/>
    <property type="molecule type" value="Genomic_DNA"/>
</dbReference>
<evidence type="ECO:0000313" key="6">
    <source>
        <dbReference type="Proteomes" id="UP001165060"/>
    </source>
</evidence>
<name>A0ABQ6MQR4_9STRA</name>
<dbReference type="Pfam" id="PF13499">
    <property type="entry name" value="EF-hand_7"/>
    <property type="match status" value="1"/>
</dbReference>
<feature type="domain" description="EF-hand" evidence="4">
    <location>
        <begin position="660"/>
        <end position="695"/>
    </location>
</feature>
<feature type="region of interest" description="Disordered" evidence="3">
    <location>
        <begin position="570"/>
        <end position="613"/>
    </location>
</feature>
<feature type="compositionally biased region" description="Gly residues" evidence="3">
    <location>
        <begin position="579"/>
        <end position="590"/>
    </location>
</feature>
<dbReference type="Gene3D" id="1.10.238.10">
    <property type="entry name" value="EF-hand"/>
    <property type="match status" value="1"/>
</dbReference>
<comment type="caution">
    <text evidence="5">The sequence shown here is derived from an EMBL/GenBank/DDBJ whole genome shotgun (WGS) entry which is preliminary data.</text>
</comment>